<dbReference type="Proteomes" id="UP000070076">
    <property type="component" value="Unassembled WGS sequence"/>
</dbReference>
<evidence type="ECO:0008006" key="3">
    <source>
        <dbReference type="Google" id="ProtNLM"/>
    </source>
</evidence>
<evidence type="ECO:0000313" key="1">
    <source>
        <dbReference type="EMBL" id="KXB05138.1"/>
    </source>
</evidence>
<accession>A0A133VFB0</accession>
<keyword evidence="2" id="KW-1185">Reference proteome</keyword>
<dbReference type="EMBL" id="LHYB01000001">
    <property type="protein sequence ID" value="KXB05138.1"/>
    <property type="molecule type" value="Genomic_DNA"/>
</dbReference>
<protein>
    <recommendedName>
        <fullName evidence="3">Ribbon-helix-helix protein CopG domain-containing protein</fullName>
    </recommendedName>
</protein>
<reference evidence="1 2" key="1">
    <citation type="journal article" date="2016" name="Sci. Rep.">
        <title>Metabolic traits of an uncultured archaeal lineage -MSBL1- from brine pools of the Red Sea.</title>
        <authorList>
            <person name="Mwirichia R."/>
            <person name="Alam I."/>
            <person name="Rashid M."/>
            <person name="Vinu M."/>
            <person name="Ba-Alawi W."/>
            <person name="Anthony Kamau A."/>
            <person name="Kamanda Ngugi D."/>
            <person name="Goker M."/>
            <person name="Klenk H.P."/>
            <person name="Bajic V."/>
            <person name="Stingl U."/>
        </authorList>
    </citation>
    <scope>NUCLEOTIDE SEQUENCE [LARGE SCALE GENOMIC DNA]</scope>
    <source>
        <strain evidence="1">SCGC-AAA261O19</strain>
    </source>
</reference>
<comment type="caution">
    <text evidence="1">The sequence shown here is derived from an EMBL/GenBank/DDBJ whole genome shotgun (WGS) entry which is preliminary data.</text>
</comment>
<proteinExistence type="predicted"/>
<evidence type="ECO:0000313" key="2">
    <source>
        <dbReference type="Proteomes" id="UP000070076"/>
    </source>
</evidence>
<sequence length="94" mass="10733">MKVLTARVDEEIIKDLDEIGEEEKADRAEVARRLLDKAIKEWKLNRALEMISGGTWTMRRSADYAGLSYYQMLEEMSTHGVDSGPTLEDLRQTG</sequence>
<gene>
    <name evidence="1" type="ORF">AKJ48_00245</name>
</gene>
<name>A0A133VFB0_9EURY</name>
<organism evidence="1 2">
    <name type="scientific">candidate division MSBL1 archaeon SCGC-AAA261O19</name>
    <dbReference type="NCBI Taxonomy" id="1698277"/>
    <lineage>
        <taxon>Archaea</taxon>
        <taxon>Methanobacteriati</taxon>
        <taxon>Methanobacteriota</taxon>
        <taxon>candidate division MSBL1</taxon>
    </lineage>
</organism>
<dbReference type="AlphaFoldDB" id="A0A133VFB0"/>